<evidence type="ECO:0000256" key="4">
    <source>
        <dbReference type="ARBA" id="ARBA00022989"/>
    </source>
</evidence>
<feature type="transmembrane region" description="Helical" evidence="6">
    <location>
        <begin position="250"/>
        <end position="275"/>
    </location>
</feature>
<evidence type="ECO:0000313" key="8">
    <source>
        <dbReference type="EMBL" id="KSV58987.1"/>
    </source>
</evidence>
<dbReference type="Proteomes" id="UP000054874">
    <property type="component" value="Unassembled WGS sequence"/>
</dbReference>
<protein>
    <submittedName>
        <fullName evidence="8">Na/Pi cotransporter</fullName>
    </submittedName>
</protein>
<dbReference type="InterPro" id="IPR038078">
    <property type="entry name" value="PhoU-like_sf"/>
</dbReference>
<evidence type="ECO:0000313" key="9">
    <source>
        <dbReference type="Proteomes" id="UP000054874"/>
    </source>
</evidence>
<feature type="domain" description="PhoU" evidence="7">
    <location>
        <begin position="358"/>
        <end position="443"/>
    </location>
</feature>
<dbReference type="Pfam" id="PF02690">
    <property type="entry name" value="Na_Pi_cotrans"/>
    <property type="match status" value="2"/>
</dbReference>
<reference evidence="8 9" key="1">
    <citation type="submission" date="2015-11" db="EMBL/GenBank/DDBJ databases">
        <title>Butyribacter intestini gen. nov., sp. nov., a butyric acid-producing bacterium of the family Lachnospiraceae isolated from the human faeces.</title>
        <authorList>
            <person name="Zou Y."/>
            <person name="Xue W."/>
            <person name="Luo G."/>
            <person name="Lv M."/>
        </authorList>
    </citation>
    <scope>NUCLEOTIDE SEQUENCE [LARGE SCALE GENOMIC DNA]</scope>
    <source>
        <strain evidence="8 9">ACET-33324</strain>
    </source>
</reference>
<evidence type="ECO:0000256" key="3">
    <source>
        <dbReference type="ARBA" id="ARBA00022692"/>
    </source>
</evidence>
<evidence type="ECO:0000256" key="6">
    <source>
        <dbReference type="SAM" id="Phobius"/>
    </source>
</evidence>
<dbReference type="STRING" id="290052.ASU35_10540"/>
<feature type="transmembrane region" description="Helical" evidence="6">
    <location>
        <begin position="84"/>
        <end position="105"/>
    </location>
</feature>
<dbReference type="NCBIfam" id="TIGR00704">
    <property type="entry name" value="NaPi_cotrn_rel"/>
    <property type="match status" value="1"/>
</dbReference>
<keyword evidence="5 6" id="KW-0472">Membrane</keyword>
<evidence type="ECO:0000256" key="2">
    <source>
        <dbReference type="ARBA" id="ARBA00022475"/>
    </source>
</evidence>
<evidence type="ECO:0000259" key="7">
    <source>
        <dbReference type="Pfam" id="PF01895"/>
    </source>
</evidence>
<feature type="transmembrane region" description="Helical" evidence="6">
    <location>
        <begin position="117"/>
        <end position="133"/>
    </location>
</feature>
<feature type="transmembrane region" description="Helical" evidence="6">
    <location>
        <begin position="12"/>
        <end position="30"/>
    </location>
</feature>
<evidence type="ECO:0000256" key="1">
    <source>
        <dbReference type="ARBA" id="ARBA00004651"/>
    </source>
</evidence>
<dbReference type="InterPro" id="IPR026022">
    <property type="entry name" value="PhoU_dom"/>
</dbReference>
<feature type="transmembrane region" description="Helical" evidence="6">
    <location>
        <begin position="218"/>
        <end position="238"/>
    </location>
</feature>
<dbReference type="GO" id="GO:0005436">
    <property type="term" value="F:sodium:phosphate symporter activity"/>
    <property type="evidence" value="ECO:0007669"/>
    <property type="project" value="InterPro"/>
</dbReference>
<keyword evidence="9" id="KW-1185">Reference proteome</keyword>
<dbReference type="SUPFAM" id="SSF109755">
    <property type="entry name" value="PhoU-like"/>
    <property type="match status" value="1"/>
</dbReference>
<dbReference type="GO" id="GO:0005886">
    <property type="term" value="C:plasma membrane"/>
    <property type="evidence" value="ECO:0007669"/>
    <property type="project" value="UniProtKB-SubCell"/>
</dbReference>
<gene>
    <name evidence="8" type="ORF">ASU35_10540</name>
</gene>
<dbReference type="GO" id="GO:0044341">
    <property type="term" value="P:sodium-dependent phosphate transport"/>
    <property type="evidence" value="ECO:0007669"/>
    <property type="project" value="InterPro"/>
</dbReference>
<proteinExistence type="predicted"/>
<dbReference type="Pfam" id="PF01895">
    <property type="entry name" value="PhoU"/>
    <property type="match status" value="2"/>
</dbReference>
<feature type="transmembrane region" description="Helical" evidence="6">
    <location>
        <begin position="287"/>
        <end position="312"/>
    </location>
</feature>
<feature type="domain" description="PhoU" evidence="7">
    <location>
        <begin position="462"/>
        <end position="547"/>
    </location>
</feature>
<evidence type="ECO:0000256" key="5">
    <source>
        <dbReference type="ARBA" id="ARBA00023136"/>
    </source>
</evidence>
<name>A0A0V8QEG0_9FIRM</name>
<feature type="transmembrane region" description="Helical" evidence="6">
    <location>
        <begin position="50"/>
        <end position="78"/>
    </location>
</feature>
<accession>A0A0V8QEG0</accession>
<feature type="transmembrane region" description="Helical" evidence="6">
    <location>
        <begin position="145"/>
        <end position="163"/>
    </location>
</feature>
<keyword evidence="2" id="KW-1003">Cell membrane</keyword>
<dbReference type="Gene3D" id="1.20.58.220">
    <property type="entry name" value="Phosphate transport system protein phou homolog 2, domain 2"/>
    <property type="match status" value="1"/>
</dbReference>
<dbReference type="OrthoDB" id="9763003at2"/>
<dbReference type="PANTHER" id="PTHR10010">
    <property type="entry name" value="SOLUTE CARRIER FAMILY 34 SODIUM PHOSPHATE , MEMBER 2-RELATED"/>
    <property type="match status" value="1"/>
</dbReference>
<keyword evidence="3 6" id="KW-0812">Transmembrane</keyword>
<keyword evidence="4 6" id="KW-1133">Transmembrane helix</keyword>
<dbReference type="PANTHER" id="PTHR10010:SF46">
    <property type="entry name" value="SODIUM-DEPENDENT PHOSPHATE TRANSPORT PROTEIN 2B"/>
    <property type="match status" value="1"/>
</dbReference>
<sequence length="551" mass="60086">MSMNDIEMLFKFAGGLGLFLYGMNIMADGLQKAAGNKMKSLLGILTGNRFLAVLVGALVTAIIQSSSATTVMVVGFVNAGLMDLTQAVGVIMGANIGTTITAWLVSMNELGDILKPEFYAPVLVCIGAFLILFSTKNRKKQVGEILVGFGALFIGLSFMSGAITPYRDAPVFANAFMILGKNPILGILTGAVVTAIIQSSSASVGILQTLALNGMVNWGSAIFITLGQNIGTCITALLSGAGAHRTAKRAAVIHFLFNVIGTLIFGTVMFLIFAFNKELANAHINSVQISVFHTIFNITNTIVLFPFANYLVKLSGVLVRGEEEEEEANPLDSLKNRLDRRILESPTFAIETAEKEVANMGSIALKNIERAKKALLENDSLSVEKVVKWEQIINGYEEQLTAYLAEISNLSLNDKQHIKVKNMLYTISDMERVGDHCENLSELAAAKIEKNLEFSPIAAQDLEEMMDKVLASYEAALMARITGDVHYVDEETAYENIVDDMEKQLREKHFVRLAKNECNATIGVYYIDAISNLERISDHADNIAHYVVDEV</sequence>
<dbReference type="AlphaFoldDB" id="A0A0V8QEG0"/>
<organism evidence="8 9">
    <name type="scientific">Acetivibrio ethanolgignens</name>
    <dbReference type="NCBI Taxonomy" id="290052"/>
    <lineage>
        <taxon>Bacteria</taxon>
        <taxon>Bacillati</taxon>
        <taxon>Bacillota</taxon>
        <taxon>Clostridia</taxon>
        <taxon>Eubacteriales</taxon>
        <taxon>Oscillospiraceae</taxon>
        <taxon>Acetivibrio</taxon>
    </lineage>
</organism>
<dbReference type="EMBL" id="LNAM01000154">
    <property type="protein sequence ID" value="KSV58987.1"/>
    <property type="molecule type" value="Genomic_DNA"/>
</dbReference>
<dbReference type="InterPro" id="IPR003841">
    <property type="entry name" value="Na/Pi_transpt"/>
</dbReference>
<dbReference type="InterPro" id="IPR004633">
    <property type="entry name" value="NaPi_cotrn-rel/YqeW-like"/>
</dbReference>
<feature type="transmembrane region" description="Helical" evidence="6">
    <location>
        <begin position="184"/>
        <end position="206"/>
    </location>
</feature>
<dbReference type="RefSeq" id="WP_058352771.1">
    <property type="nucleotide sequence ID" value="NZ_CABMMD010000154.1"/>
</dbReference>
<comment type="subcellular location">
    <subcellularLocation>
        <location evidence="1">Cell membrane</location>
        <topology evidence="1">Multi-pass membrane protein</topology>
    </subcellularLocation>
</comment>
<dbReference type="NCBIfam" id="NF037997">
    <property type="entry name" value="Na_Pi_symport"/>
    <property type="match status" value="1"/>
</dbReference>
<comment type="caution">
    <text evidence="8">The sequence shown here is derived from an EMBL/GenBank/DDBJ whole genome shotgun (WGS) entry which is preliminary data.</text>
</comment>